<dbReference type="SUPFAM" id="SSF53474">
    <property type="entry name" value="alpha/beta-Hydrolases"/>
    <property type="match status" value="1"/>
</dbReference>
<evidence type="ECO:0000313" key="2">
    <source>
        <dbReference type="EMBL" id="KAF9460731.1"/>
    </source>
</evidence>
<keyword evidence="3" id="KW-1185">Reference proteome</keyword>
<dbReference type="InterPro" id="IPR029058">
    <property type="entry name" value="AB_hydrolase_fold"/>
</dbReference>
<organism evidence="2 3">
    <name type="scientific">Collybia nuda</name>
    <dbReference type="NCBI Taxonomy" id="64659"/>
    <lineage>
        <taxon>Eukaryota</taxon>
        <taxon>Fungi</taxon>
        <taxon>Dikarya</taxon>
        <taxon>Basidiomycota</taxon>
        <taxon>Agaricomycotina</taxon>
        <taxon>Agaricomycetes</taxon>
        <taxon>Agaricomycetidae</taxon>
        <taxon>Agaricales</taxon>
        <taxon>Tricholomatineae</taxon>
        <taxon>Clitocybaceae</taxon>
        <taxon>Collybia</taxon>
    </lineage>
</organism>
<name>A0A9P6CCJ7_9AGAR</name>
<dbReference type="AlphaFoldDB" id="A0A9P6CCJ7"/>
<dbReference type="Pfam" id="PF12146">
    <property type="entry name" value="Hydrolase_4"/>
    <property type="match status" value="1"/>
</dbReference>
<dbReference type="InterPro" id="IPR051044">
    <property type="entry name" value="MAG_DAG_Lipase"/>
</dbReference>
<dbReference type="Proteomes" id="UP000807353">
    <property type="component" value="Unassembled WGS sequence"/>
</dbReference>
<dbReference type="Gene3D" id="3.40.50.1820">
    <property type="entry name" value="alpha/beta hydrolase"/>
    <property type="match status" value="1"/>
</dbReference>
<reference evidence="2" key="1">
    <citation type="submission" date="2020-11" db="EMBL/GenBank/DDBJ databases">
        <authorList>
            <consortium name="DOE Joint Genome Institute"/>
            <person name="Ahrendt S."/>
            <person name="Riley R."/>
            <person name="Andreopoulos W."/>
            <person name="Labutti K."/>
            <person name="Pangilinan J."/>
            <person name="Ruiz-Duenas F.J."/>
            <person name="Barrasa J.M."/>
            <person name="Sanchez-Garcia M."/>
            <person name="Camarero S."/>
            <person name="Miyauchi S."/>
            <person name="Serrano A."/>
            <person name="Linde D."/>
            <person name="Babiker R."/>
            <person name="Drula E."/>
            <person name="Ayuso-Fernandez I."/>
            <person name="Pacheco R."/>
            <person name="Padilla G."/>
            <person name="Ferreira P."/>
            <person name="Barriuso J."/>
            <person name="Kellner H."/>
            <person name="Castanera R."/>
            <person name="Alfaro M."/>
            <person name="Ramirez L."/>
            <person name="Pisabarro A.G."/>
            <person name="Kuo A."/>
            <person name="Tritt A."/>
            <person name="Lipzen A."/>
            <person name="He G."/>
            <person name="Yan M."/>
            <person name="Ng V."/>
            <person name="Cullen D."/>
            <person name="Martin F."/>
            <person name="Rosso M.-N."/>
            <person name="Henrissat B."/>
            <person name="Hibbett D."/>
            <person name="Martinez A.T."/>
            <person name="Grigoriev I.V."/>
        </authorList>
    </citation>
    <scope>NUCLEOTIDE SEQUENCE</scope>
    <source>
        <strain evidence="2">CBS 247.69</strain>
    </source>
</reference>
<dbReference type="OrthoDB" id="10249433at2759"/>
<protein>
    <submittedName>
        <fullName evidence="2">Alpha/Beta hydrolase protein</fullName>
    </submittedName>
</protein>
<feature type="domain" description="Serine aminopeptidase S33" evidence="1">
    <location>
        <begin position="61"/>
        <end position="316"/>
    </location>
</feature>
<keyword evidence="2" id="KW-0378">Hydrolase</keyword>
<sequence>MFKTRLWTTISRTGVQGPVVSSPKIFTRNYTMSAVPTYTESWLSGPQSTQFYTRTYTPPSPPRALLVAIHGFAEHIGRYSHFHPLFLQYNIAVFALDQRGFGMTAQDRQGKKSKNSAYGKTSWKEQMDDIDWALTHARKAFSGIPIFLMGHSMGGGEVLGFVTQGVNSPHQTTVSSLAGVIATSPLITQTKPAPKLLRWVGGKASSFAPHTLIPATVVAHDLSRDPASNEAYLKDPLVKQSGSLRGLHDMLTHGEILLNAYYKEWPAALPVLLVHGTEDKVTSHIATQLFYDKITAHSKKLKLFEGGFHELQNEPERVKENLANEIVTFVEAQLTNHEVPVASNQRSKM</sequence>
<dbReference type="InterPro" id="IPR022742">
    <property type="entry name" value="Hydrolase_4"/>
</dbReference>
<evidence type="ECO:0000259" key="1">
    <source>
        <dbReference type="Pfam" id="PF12146"/>
    </source>
</evidence>
<dbReference type="PANTHER" id="PTHR11614">
    <property type="entry name" value="PHOSPHOLIPASE-RELATED"/>
    <property type="match status" value="1"/>
</dbReference>
<gene>
    <name evidence="2" type="ORF">BDZ94DRAFT_881892</name>
</gene>
<evidence type="ECO:0000313" key="3">
    <source>
        <dbReference type="Proteomes" id="UP000807353"/>
    </source>
</evidence>
<dbReference type="GO" id="GO:0016787">
    <property type="term" value="F:hydrolase activity"/>
    <property type="evidence" value="ECO:0007669"/>
    <property type="project" value="UniProtKB-KW"/>
</dbReference>
<proteinExistence type="predicted"/>
<dbReference type="EMBL" id="MU150294">
    <property type="protein sequence ID" value="KAF9460731.1"/>
    <property type="molecule type" value="Genomic_DNA"/>
</dbReference>
<accession>A0A9P6CCJ7</accession>
<comment type="caution">
    <text evidence="2">The sequence shown here is derived from an EMBL/GenBank/DDBJ whole genome shotgun (WGS) entry which is preliminary data.</text>
</comment>